<feature type="signal peptide" evidence="1">
    <location>
        <begin position="1"/>
        <end position="22"/>
    </location>
</feature>
<evidence type="ECO:0000313" key="3">
    <source>
        <dbReference type="Proteomes" id="UP000237218"/>
    </source>
</evidence>
<proteinExistence type="predicted"/>
<dbReference type="Proteomes" id="UP000237218">
    <property type="component" value="Unassembled WGS sequence"/>
</dbReference>
<evidence type="ECO:0000313" key="2">
    <source>
        <dbReference type="EMBL" id="POS64862.1"/>
    </source>
</evidence>
<keyword evidence="3" id="KW-1185">Reference proteome</keyword>
<dbReference type="EMBL" id="LMYI01000002">
    <property type="protein sequence ID" value="POS64862.1"/>
    <property type="molecule type" value="Genomic_DNA"/>
</dbReference>
<sequence>MGMKHLVLCAVFALALPGVARAEAVYLKNEDGSFAIDPPKLYEFLHKAYSSKRVADNAYDVLINKRRGNCYDAVVHVLRYFDDGPGNVPKYCYRPDLASDDAVTDEPQGLRAP</sequence>
<feature type="chain" id="PRO_5045933342" evidence="1">
    <location>
        <begin position="23"/>
        <end position="113"/>
    </location>
</feature>
<accession>A0ABX4ZPT3</accession>
<evidence type="ECO:0000256" key="1">
    <source>
        <dbReference type="SAM" id="SignalP"/>
    </source>
</evidence>
<name>A0ABX4ZPT3_9PROT</name>
<organism evidence="2 3">
    <name type="scientific">Parasaccharibacter apium</name>
    <dbReference type="NCBI Taxonomy" id="1510841"/>
    <lineage>
        <taxon>Bacteria</taxon>
        <taxon>Pseudomonadati</taxon>
        <taxon>Pseudomonadota</taxon>
        <taxon>Alphaproteobacteria</taxon>
        <taxon>Acetobacterales</taxon>
        <taxon>Acetobacteraceae</taxon>
        <taxon>Parasaccharibacter</taxon>
    </lineage>
</organism>
<comment type="caution">
    <text evidence="2">The sequence shown here is derived from an EMBL/GenBank/DDBJ whole genome shotgun (WGS) entry which is preliminary data.</text>
</comment>
<protein>
    <submittedName>
        <fullName evidence="2">Uncharacterized protein</fullName>
    </submittedName>
</protein>
<gene>
    <name evidence="2" type="ORF">ASQ42_01870</name>
</gene>
<keyword evidence="1" id="KW-0732">Signal</keyword>
<reference evidence="2 3" key="1">
    <citation type="submission" date="2018-02" db="EMBL/GenBank/DDBJ databases">
        <title>Draft genome sequences of four Parasaccharibacter apium strains isolated from honey bees.</title>
        <authorList>
            <person name="Corby-Harris V.L."/>
            <person name="Anderson K.E."/>
        </authorList>
    </citation>
    <scope>NUCLEOTIDE SEQUENCE [LARGE SCALE GENOMIC DNA]</scope>
    <source>
        <strain evidence="2 3">B8</strain>
    </source>
</reference>